<evidence type="ECO:0000313" key="3">
    <source>
        <dbReference type="Proteomes" id="UP000509667"/>
    </source>
</evidence>
<name>A0A7D5P688_9EURY</name>
<sequence length="82" mass="8949">MSEQDEEQTGREAAAEALCEQNRKVLGVFTIALVFLLIQIPYLVVTDTDSSLFVVSVLNVVGSGAFVLLSGSVLWFCRQRAV</sequence>
<dbReference type="RefSeq" id="WP_179908683.1">
    <property type="nucleotide sequence ID" value="NZ_CP058910.1"/>
</dbReference>
<dbReference type="EMBL" id="CP058910">
    <property type="protein sequence ID" value="QLH78805.1"/>
    <property type="molecule type" value="Genomic_DNA"/>
</dbReference>
<feature type="transmembrane region" description="Helical" evidence="1">
    <location>
        <begin position="51"/>
        <end position="77"/>
    </location>
</feature>
<dbReference type="GeneID" id="56079513"/>
<keyword evidence="1" id="KW-1133">Transmembrane helix</keyword>
<keyword evidence="1" id="KW-0472">Membrane</keyword>
<dbReference type="OrthoDB" id="238325at2157"/>
<accession>A0A7D5P688</accession>
<dbReference type="AlphaFoldDB" id="A0A7D5P688"/>
<organism evidence="2 3">
    <name type="scientific">Halosimplex rubrum</name>
    <dbReference type="NCBI Taxonomy" id="869889"/>
    <lineage>
        <taxon>Archaea</taxon>
        <taxon>Methanobacteriati</taxon>
        <taxon>Methanobacteriota</taxon>
        <taxon>Stenosarchaea group</taxon>
        <taxon>Halobacteria</taxon>
        <taxon>Halobacteriales</taxon>
        <taxon>Haloarculaceae</taxon>
        <taxon>Halosimplex</taxon>
    </lineage>
</organism>
<proteinExistence type="predicted"/>
<feature type="transmembrane region" description="Helical" evidence="1">
    <location>
        <begin position="25"/>
        <end position="45"/>
    </location>
</feature>
<evidence type="ECO:0000313" key="2">
    <source>
        <dbReference type="EMBL" id="QLH78805.1"/>
    </source>
</evidence>
<dbReference type="KEGG" id="hrr:HZS55_16580"/>
<protein>
    <submittedName>
        <fullName evidence="2">Uncharacterized protein</fullName>
    </submittedName>
</protein>
<evidence type="ECO:0000256" key="1">
    <source>
        <dbReference type="SAM" id="Phobius"/>
    </source>
</evidence>
<keyword evidence="1" id="KW-0812">Transmembrane</keyword>
<reference evidence="2 3" key="1">
    <citation type="submission" date="2020-07" db="EMBL/GenBank/DDBJ databases">
        <title>Halosimplex pelagicum sp. nov. and Halosimplex rubrum sp. nov., isolated from salted brown alga Laminaria, and emended description of the genus Halosimplex.</title>
        <authorList>
            <person name="Cui H."/>
        </authorList>
    </citation>
    <scope>NUCLEOTIDE SEQUENCE [LARGE SCALE GENOMIC DNA]</scope>
    <source>
        <strain evidence="2 3">R27</strain>
    </source>
</reference>
<dbReference type="Proteomes" id="UP000509667">
    <property type="component" value="Chromosome"/>
</dbReference>
<keyword evidence="3" id="KW-1185">Reference proteome</keyword>
<gene>
    <name evidence="2" type="ORF">HZS55_16580</name>
</gene>